<dbReference type="Proteomes" id="UP000219338">
    <property type="component" value="Unassembled WGS sequence"/>
</dbReference>
<dbReference type="PANTHER" id="PTHR43798:SF33">
    <property type="entry name" value="HYDROLASE, PUTATIVE (AFU_ORTHOLOGUE AFUA_2G14860)-RELATED"/>
    <property type="match status" value="1"/>
</dbReference>
<dbReference type="InterPro" id="IPR050266">
    <property type="entry name" value="AB_hydrolase_sf"/>
</dbReference>
<gene>
    <name evidence="2" type="ORF">ARMOST_05407</name>
</gene>
<dbReference type="AlphaFoldDB" id="A0A284R050"/>
<dbReference type="InterPro" id="IPR029058">
    <property type="entry name" value="AB_hydrolase_fold"/>
</dbReference>
<organism evidence="2 3">
    <name type="scientific">Armillaria ostoyae</name>
    <name type="common">Armillaria root rot fungus</name>
    <dbReference type="NCBI Taxonomy" id="47428"/>
    <lineage>
        <taxon>Eukaryota</taxon>
        <taxon>Fungi</taxon>
        <taxon>Dikarya</taxon>
        <taxon>Basidiomycota</taxon>
        <taxon>Agaricomycotina</taxon>
        <taxon>Agaricomycetes</taxon>
        <taxon>Agaricomycetidae</taxon>
        <taxon>Agaricales</taxon>
        <taxon>Marasmiineae</taxon>
        <taxon>Physalacriaceae</taxon>
        <taxon>Armillaria</taxon>
    </lineage>
</organism>
<dbReference type="OrthoDB" id="294702at2759"/>
<name>A0A284R050_ARMOS</name>
<reference evidence="3" key="1">
    <citation type="journal article" date="2017" name="Nat. Ecol. Evol.">
        <title>Genome expansion and lineage-specific genetic innovations in the forest pathogenic fungi Armillaria.</title>
        <authorList>
            <person name="Sipos G."/>
            <person name="Prasanna A.N."/>
            <person name="Walter M.C."/>
            <person name="O'Connor E."/>
            <person name="Balint B."/>
            <person name="Krizsan K."/>
            <person name="Kiss B."/>
            <person name="Hess J."/>
            <person name="Varga T."/>
            <person name="Slot J."/>
            <person name="Riley R."/>
            <person name="Boka B."/>
            <person name="Rigling D."/>
            <person name="Barry K."/>
            <person name="Lee J."/>
            <person name="Mihaltcheva S."/>
            <person name="LaButti K."/>
            <person name="Lipzen A."/>
            <person name="Waldron R."/>
            <person name="Moloney N.M."/>
            <person name="Sperisen C."/>
            <person name="Kredics L."/>
            <person name="Vagvoelgyi C."/>
            <person name="Patrignani A."/>
            <person name="Fitzpatrick D."/>
            <person name="Nagy I."/>
            <person name="Doyle S."/>
            <person name="Anderson J.B."/>
            <person name="Grigoriev I.V."/>
            <person name="Gueldener U."/>
            <person name="Muensterkoetter M."/>
            <person name="Nagy L.G."/>
        </authorList>
    </citation>
    <scope>NUCLEOTIDE SEQUENCE [LARGE SCALE GENOMIC DNA]</scope>
    <source>
        <strain evidence="3">C18/9</strain>
    </source>
</reference>
<dbReference type="Pfam" id="PF12697">
    <property type="entry name" value="Abhydrolase_6"/>
    <property type="match status" value="1"/>
</dbReference>
<accession>A0A284R050</accession>
<evidence type="ECO:0000313" key="3">
    <source>
        <dbReference type="Proteomes" id="UP000219338"/>
    </source>
</evidence>
<dbReference type="PANTHER" id="PTHR43798">
    <property type="entry name" value="MONOACYLGLYCEROL LIPASE"/>
    <property type="match status" value="1"/>
</dbReference>
<dbReference type="OMA" id="REMYLRW"/>
<dbReference type="SUPFAM" id="SSF53474">
    <property type="entry name" value="alpha/beta-Hydrolases"/>
    <property type="match status" value="1"/>
</dbReference>
<dbReference type="GO" id="GO:0046464">
    <property type="term" value="P:acylglycerol catabolic process"/>
    <property type="evidence" value="ECO:0007669"/>
    <property type="project" value="TreeGrafter"/>
</dbReference>
<dbReference type="GO" id="GO:0047372">
    <property type="term" value="F:monoacylglycerol lipase activity"/>
    <property type="evidence" value="ECO:0007669"/>
    <property type="project" value="TreeGrafter"/>
</dbReference>
<sequence length="325" mass="36010">MIYVQDKRLALPGGRTLAYADNGNTSSSTLILFLHGAFSVGDASRLSPILVEKNIHFIAPSLPGWGKSEPVPDPSNYPMTFASDMSALLVHLRADAVHLKIIICGYSFGTVAAQMLYGAPASAFSFRSQISSLVLLAPHSPPHCHMDYAKDMPWQSYFLTGPPSRYIPFNIPARLARCALVTKLKSISEAEAFIRRSLFDCMTDREREMYLRWREERGLNEGQLEREMAANMMCSVGQTWEGFLHIPTICHSGWGGLSPSTLIKGCEDGFAPPVYLVAAKRDQTVSVNVAQWLAGQYPNATLRVVDGSHISLIFNLDDVWREILD</sequence>
<evidence type="ECO:0000259" key="1">
    <source>
        <dbReference type="Pfam" id="PF12697"/>
    </source>
</evidence>
<feature type="domain" description="AB hydrolase-1" evidence="1">
    <location>
        <begin position="31"/>
        <end position="311"/>
    </location>
</feature>
<proteinExistence type="predicted"/>
<keyword evidence="3" id="KW-1185">Reference proteome</keyword>
<dbReference type="GO" id="GO:0016020">
    <property type="term" value="C:membrane"/>
    <property type="evidence" value="ECO:0007669"/>
    <property type="project" value="TreeGrafter"/>
</dbReference>
<dbReference type="Gene3D" id="3.40.50.1820">
    <property type="entry name" value="alpha/beta hydrolase"/>
    <property type="match status" value="1"/>
</dbReference>
<evidence type="ECO:0000313" key="2">
    <source>
        <dbReference type="EMBL" id="SJL02083.1"/>
    </source>
</evidence>
<dbReference type="EMBL" id="FUEG01000003">
    <property type="protein sequence ID" value="SJL02083.1"/>
    <property type="molecule type" value="Genomic_DNA"/>
</dbReference>
<protein>
    <recommendedName>
        <fullName evidence="1">AB hydrolase-1 domain-containing protein</fullName>
    </recommendedName>
</protein>
<dbReference type="InterPro" id="IPR000073">
    <property type="entry name" value="AB_hydrolase_1"/>
</dbReference>